<dbReference type="Proteomes" id="UP001497680">
    <property type="component" value="Unassembled WGS sequence"/>
</dbReference>
<keyword evidence="2" id="KW-1185">Reference proteome</keyword>
<dbReference type="EMBL" id="MU394311">
    <property type="protein sequence ID" value="KAI6086909.1"/>
    <property type="molecule type" value="Genomic_DNA"/>
</dbReference>
<protein>
    <submittedName>
        <fullName evidence="1">Uncharacterized protein</fullName>
    </submittedName>
</protein>
<comment type="caution">
    <text evidence="1">The sequence shown here is derived from an EMBL/GenBank/DDBJ whole genome shotgun (WGS) entry which is preliminary data.</text>
</comment>
<sequence>MERQASRATMYSRVSRKNHDKGPRPKGMKELRFTIELLEATIPIIPNERCPATSITLRKRWEPAESVLVKVEHGIENNAVSCQWLEKHVSHQWQSTLHEKWTSQNVLLVWRFFRGYRKFQTAHQIVDTHEAYTMTFSSNRPKFLPNTASLFEELVEQAQFPSTDSKTKKIARWKDWVLPRLYRCLHGVGRPSKPGAASIDDGITPLGDLSRPEEDTDWVYVTLLDIEPSYEEDMELGELHQRIKRPRYDLPLLWMETKRRAPRTVQLGGYQSYAMRAIGPSPNIQTNLYHGAQDNMQDRSTNVPHQLYRTHQKHYIALYPQAPSSMPK</sequence>
<evidence type="ECO:0000313" key="1">
    <source>
        <dbReference type="EMBL" id="KAI6086909.1"/>
    </source>
</evidence>
<organism evidence="1 2">
    <name type="scientific">Hypoxylon rubiginosum</name>
    <dbReference type="NCBI Taxonomy" id="110542"/>
    <lineage>
        <taxon>Eukaryota</taxon>
        <taxon>Fungi</taxon>
        <taxon>Dikarya</taxon>
        <taxon>Ascomycota</taxon>
        <taxon>Pezizomycotina</taxon>
        <taxon>Sordariomycetes</taxon>
        <taxon>Xylariomycetidae</taxon>
        <taxon>Xylariales</taxon>
        <taxon>Hypoxylaceae</taxon>
        <taxon>Hypoxylon</taxon>
    </lineage>
</organism>
<accession>A0ACC0D2M1</accession>
<reference evidence="1 2" key="1">
    <citation type="journal article" date="2022" name="New Phytol.">
        <title>Ecological generalism drives hyperdiversity of secondary metabolite gene clusters in xylarialean endophytes.</title>
        <authorList>
            <person name="Franco M.E.E."/>
            <person name="Wisecaver J.H."/>
            <person name="Arnold A.E."/>
            <person name="Ju Y.M."/>
            <person name="Slot J.C."/>
            <person name="Ahrendt S."/>
            <person name="Moore L.P."/>
            <person name="Eastman K.E."/>
            <person name="Scott K."/>
            <person name="Konkel Z."/>
            <person name="Mondo S.J."/>
            <person name="Kuo A."/>
            <person name="Hayes R.D."/>
            <person name="Haridas S."/>
            <person name="Andreopoulos B."/>
            <person name="Riley R."/>
            <person name="LaButti K."/>
            <person name="Pangilinan J."/>
            <person name="Lipzen A."/>
            <person name="Amirebrahimi M."/>
            <person name="Yan J."/>
            <person name="Adam C."/>
            <person name="Keymanesh K."/>
            <person name="Ng V."/>
            <person name="Louie K."/>
            <person name="Northen T."/>
            <person name="Drula E."/>
            <person name="Henrissat B."/>
            <person name="Hsieh H.M."/>
            <person name="Youens-Clark K."/>
            <person name="Lutzoni F."/>
            <person name="Miadlikowska J."/>
            <person name="Eastwood D.C."/>
            <person name="Hamelin R.C."/>
            <person name="Grigoriev I.V."/>
            <person name="U'Ren J.M."/>
        </authorList>
    </citation>
    <scope>NUCLEOTIDE SEQUENCE [LARGE SCALE GENOMIC DNA]</scope>
    <source>
        <strain evidence="1 2">ER1909</strain>
    </source>
</reference>
<proteinExistence type="predicted"/>
<evidence type="ECO:0000313" key="2">
    <source>
        <dbReference type="Proteomes" id="UP001497680"/>
    </source>
</evidence>
<name>A0ACC0D2M1_9PEZI</name>
<gene>
    <name evidence="1" type="ORF">F4821DRAFT_259415</name>
</gene>